<feature type="transmembrane region" description="Helical" evidence="1">
    <location>
        <begin position="222"/>
        <end position="245"/>
    </location>
</feature>
<dbReference type="GeneID" id="81121581"/>
<organism evidence="2 3">
    <name type="scientific">Halobaculum litoreum</name>
    <dbReference type="NCBI Taxonomy" id="3031998"/>
    <lineage>
        <taxon>Archaea</taxon>
        <taxon>Methanobacteriati</taxon>
        <taxon>Methanobacteriota</taxon>
        <taxon>Stenosarchaea group</taxon>
        <taxon>Halobacteria</taxon>
        <taxon>Halobacteriales</taxon>
        <taxon>Haloferacaceae</taxon>
        <taxon>Halobaculum</taxon>
    </lineage>
</organism>
<evidence type="ECO:0000256" key="1">
    <source>
        <dbReference type="SAM" id="Phobius"/>
    </source>
</evidence>
<keyword evidence="1" id="KW-1133">Transmembrane helix</keyword>
<feature type="transmembrane region" description="Helical" evidence="1">
    <location>
        <begin position="102"/>
        <end position="119"/>
    </location>
</feature>
<feature type="transmembrane region" description="Helical" evidence="1">
    <location>
        <begin position="33"/>
        <end position="57"/>
    </location>
</feature>
<comment type="caution">
    <text evidence="2">The sequence shown here is derived from an EMBL/GenBank/DDBJ whole genome shotgun (WGS) entry which is preliminary data.</text>
</comment>
<dbReference type="AlphaFoldDB" id="A0ABD5XU37"/>
<feature type="transmembrane region" description="Helical" evidence="1">
    <location>
        <begin position="69"/>
        <end position="96"/>
    </location>
</feature>
<keyword evidence="1" id="KW-0812">Transmembrane</keyword>
<keyword evidence="1" id="KW-0472">Membrane</keyword>
<feature type="transmembrane region" description="Helical" evidence="1">
    <location>
        <begin position="131"/>
        <end position="154"/>
    </location>
</feature>
<dbReference type="RefSeq" id="WP_284014344.1">
    <property type="nucleotide sequence ID" value="NZ_CP126156.1"/>
</dbReference>
<feature type="transmembrane region" description="Helical" evidence="1">
    <location>
        <begin position="160"/>
        <end position="181"/>
    </location>
</feature>
<evidence type="ECO:0000313" key="3">
    <source>
        <dbReference type="Proteomes" id="UP001596368"/>
    </source>
</evidence>
<dbReference type="Proteomes" id="UP001596368">
    <property type="component" value="Unassembled WGS sequence"/>
</dbReference>
<reference evidence="2 3" key="1">
    <citation type="journal article" date="2019" name="Int. J. Syst. Evol. Microbiol.">
        <title>The Global Catalogue of Microorganisms (GCM) 10K type strain sequencing project: providing services to taxonomists for standard genome sequencing and annotation.</title>
        <authorList>
            <consortium name="The Broad Institute Genomics Platform"/>
            <consortium name="The Broad Institute Genome Sequencing Center for Infectious Disease"/>
            <person name="Wu L."/>
            <person name="Ma J."/>
        </authorList>
    </citation>
    <scope>NUCLEOTIDE SEQUENCE [LARGE SCALE GENOMIC DNA]</scope>
    <source>
        <strain evidence="2 3">DT92</strain>
    </source>
</reference>
<protein>
    <submittedName>
        <fullName evidence="2">Uncharacterized protein</fullName>
    </submittedName>
</protein>
<name>A0ABD5XU37_9EURY</name>
<dbReference type="EMBL" id="JBHSZG010000001">
    <property type="protein sequence ID" value="MFC7136682.1"/>
    <property type="molecule type" value="Genomic_DNA"/>
</dbReference>
<gene>
    <name evidence="2" type="ORF">ACFQRB_09575</name>
</gene>
<proteinExistence type="predicted"/>
<feature type="transmembrane region" description="Helical" evidence="1">
    <location>
        <begin position="193"/>
        <end position="216"/>
    </location>
</feature>
<keyword evidence="3" id="KW-1185">Reference proteome</keyword>
<sequence>MITVAPPQAAAAAAVPLAPPAQADAAATVPEPFVGVFVAAVALSVLLGVATATLAVVRYRRRGDPSLRAFVVGLVLVAVAPLPFRVFVVGTVPAVARDAAPPVLQTAGLLALLVAMYGDPRTEGHRWREAVAARDAVVVALALAAAVATVALAARYESSVAVLSAAGVVVALSATVAGQAARAAYRYRSRSMATLSAGILLLATLPVPVGALLRTAGSVDGALAVGVVTGAILLGEAAMFATLAFR</sequence>
<accession>A0ABD5XU37</accession>
<evidence type="ECO:0000313" key="2">
    <source>
        <dbReference type="EMBL" id="MFC7136682.1"/>
    </source>
</evidence>